<dbReference type="GO" id="GO:0030170">
    <property type="term" value="F:pyridoxal phosphate binding"/>
    <property type="evidence" value="ECO:0007669"/>
    <property type="project" value="InterPro"/>
</dbReference>
<dbReference type="PANTHER" id="PTHR11986:SF79">
    <property type="entry name" value="ACETYLORNITHINE AMINOTRANSFERASE, MITOCHONDRIAL"/>
    <property type="match status" value="1"/>
</dbReference>
<dbReference type="Proteomes" id="UP000321424">
    <property type="component" value="Unassembled WGS sequence"/>
</dbReference>
<dbReference type="InterPro" id="IPR015424">
    <property type="entry name" value="PyrdxlP-dep_Trfase"/>
</dbReference>
<keyword evidence="2" id="KW-0028">Amino-acid biosynthesis</keyword>
<accession>A0A511MAA6</accession>
<dbReference type="InterPro" id="IPR011009">
    <property type="entry name" value="Kinase-like_dom_sf"/>
</dbReference>
<name>A0A511MAA6_9NOCA</name>
<dbReference type="InterPro" id="IPR015422">
    <property type="entry name" value="PyrdxlP-dep_Trfase_small"/>
</dbReference>
<dbReference type="GO" id="GO:0042802">
    <property type="term" value="F:identical protein binding"/>
    <property type="evidence" value="ECO:0007669"/>
    <property type="project" value="TreeGrafter"/>
</dbReference>
<organism evidence="6 7">
    <name type="scientific">Nocardia ninae NBRC 108245</name>
    <dbReference type="NCBI Taxonomy" id="1210091"/>
    <lineage>
        <taxon>Bacteria</taxon>
        <taxon>Bacillati</taxon>
        <taxon>Actinomycetota</taxon>
        <taxon>Actinomycetes</taxon>
        <taxon>Mycobacteriales</taxon>
        <taxon>Nocardiaceae</taxon>
        <taxon>Nocardia</taxon>
    </lineage>
</organism>
<evidence type="ECO:0000313" key="7">
    <source>
        <dbReference type="Proteomes" id="UP000321424"/>
    </source>
</evidence>
<dbReference type="InterPro" id="IPR050103">
    <property type="entry name" value="Class-III_PLP-dep_AT"/>
</dbReference>
<keyword evidence="2" id="KW-0055">Arginine biosynthesis</keyword>
<keyword evidence="3" id="KW-0032">Aminotransferase</keyword>
<evidence type="ECO:0000256" key="3">
    <source>
        <dbReference type="ARBA" id="ARBA00022576"/>
    </source>
</evidence>
<sequence>MNNPVMTALRPVYAPIVDAEGGYFTLRDGRRFMDLASQTLNLAFGQRAAAVTDAVIGQARCVQFASSRFSTVPFLELSAELARLAPAGLDAVSLKMSDGSDAVETAMKIAMLHTRRPHIGCLPGAWHGETHLTLGLASSHRGRILADDRVAVHADEPTIAALTQLVAARRDLAAVIIDPLMVAQGLPVEDMREQLQRLRERCDGAGTLLIFDEIQAFGWSVGGLFTTDVHGVSPDIVCLGKALGAGMPLAAVVARDELSAVLGYNDAEFTGGGGPLACAAGLAGLEALIGIQDELPVRAEQFGAALCEVFDRSKFDVRRVGLVATIAPIQGRLRETWANQVVEGAAAAGLFVRLTDQNRRLLVKPPHVLAMEELRAGLTRLGRIADEAASRVLWRLPGSLADETTVVRKPLRSNRHAGYVTALLDVAAGDLGMKVRGPGAQQKLTRDLAGIGVPVAPMYAVPGADAVDYGFVPGRTLQWVLSAPETPDSWVNGLALRHLEVVVRAHDNGMVIGDRWPGNAIVNNRAELTLIDFELGYDGPIHVAALFEEAFCILQTLVAIPADRRIRDDLSARMLDQLVARHGSQQAAAMLRGLVRFYGDPARPVHSHSDPASHYTGLLLAALSRVTGDQHQDNTPN</sequence>
<evidence type="ECO:0000313" key="6">
    <source>
        <dbReference type="EMBL" id="GEM37441.1"/>
    </source>
</evidence>
<dbReference type="GO" id="GO:0008483">
    <property type="term" value="F:transaminase activity"/>
    <property type="evidence" value="ECO:0007669"/>
    <property type="project" value="UniProtKB-KW"/>
</dbReference>
<keyword evidence="5" id="KW-0663">Pyridoxal phosphate</keyword>
<dbReference type="EMBL" id="BJXA01000009">
    <property type="protein sequence ID" value="GEM37441.1"/>
    <property type="molecule type" value="Genomic_DNA"/>
</dbReference>
<dbReference type="InterPro" id="IPR015421">
    <property type="entry name" value="PyrdxlP-dep_Trfase_major"/>
</dbReference>
<proteinExistence type="predicted"/>
<dbReference type="SUPFAM" id="SSF56112">
    <property type="entry name" value="Protein kinase-like (PK-like)"/>
    <property type="match status" value="1"/>
</dbReference>
<dbReference type="Pfam" id="PF00202">
    <property type="entry name" value="Aminotran_3"/>
    <property type="match status" value="1"/>
</dbReference>
<evidence type="ECO:0000256" key="2">
    <source>
        <dbReference type="ARBA" id="ARBA00022571"/>
    </source>
</evidence>
<comment type="cofactor">
    <cofactor evidence="1">
        <name>pyridoxal 5'-phosphate</name>
        <dbReference type="ChEBI" id="CHEBI:597326"/>
    </cofactor>
</comment>
<dbReference type="OrthoDB" id="9801834at2"/>
<dbReference type="SUPFAM" id="SSF53383">
    <property type="entry name" value="PLP-dependent transferases"/>
    <property type="match status" value="1"/>
</dbReference>
<dbReference type="Gene3D" id="3.90.1150.10">
    <property type="entry name" value="Aspartate Aminotransferase, domain 1"/>
    <property type="match status" value="1"/>
</dbReference>
<evidence type="ECO:0000256" key="4">
    <source>
        <dbReference type="ARBA" id="ARBA00022679"/>
    </source>
</evidence>
<dbReference type="RefSeq" id="WP_147129582.1">
    <property type="nucleotide sequence ID" value="NZ_BJXA01000009.1"/>
</dbReference>
<reference evidence="6 7" key="1">
    <citation type="submission" date="2019-07" db="EMBL/GenBank/DDBJ databases">
        <title>Whole genome shotgun sequence of Nocardia ninae NBRC 108245.</title>
        <authorList>
            <person name="Hosoyama A."/>
            <person name="Uohara A."/>
            <person name="Ohji S."/>
            <person name="Ichikawa N."/>
        </authorList>
    </citation>
    <scope>NUCLEOTIDE SEQUENCE [LARGE SCALE GENOMIC DNA]</scope>
    <source>
        <strain evidence="6 7">NBRC 108245</strain>
    </source>
</reference>
<dbReference type="GO" id="GO:0006526">
    <property type="term" value="P:L-arginine biosynthetic process"/>
    <property type="evidence" value="ECO:0007669"/>
    <property type="project" value="UniProtKB-KW"/>
</dbReference>
<dbReference type="AlphaFoldDB" id="A0A511MAA6"/>
<dbReference type="InterPro" id="IPR005814">
    <property type="entry name" value="Aminotrans_3"/>
</dbReference>
<evidence type="ECO:0000256" key="5">
    <source>
        <dbReference type="ARBA" id="ARBA00022898"/>
    </source>
</evidence>
<gene>
    <name evidence="6" type="ORF">NN4_19600</name>
</gene>
<dbReference type="Gene3D" id="3.40.640.10">
    <property type="entry name" value="Type I PLP-dependent aspartate aminotransferase-like (Major domain)"/>
    <property type="match status" value="1"/>
</dbReference>
<comment type="caution">
    <text evidence="6">The sequence shown here is derived from an EMBL/GenBank/DDBJ whole genome shotgun (WGS) entry which is preliminary data.</text>
</comment>
<dbReference type="PANTHER" id="PTHR11986">
    <property type="entry name" value="AMINOTRANSFERASE CLASS III"/>
    <property type="match status" value="1"/>
</dbReference>
<keyword evidence="4" id="KW-0808">Transferase</keyword>
<keyword evidence="7" id="KW-1185">Reference proteome</keyword>
<evidence type="ECO:0000256" key="1">
    <source>
        <dbReference type="ARBA" id="ARBA00001933"/>
    </source>
</evidence>
<protein>
    <submittedName>
        <fullName evidence="6">Uncharacterized protein</fullName>
    </submittedName>
</protein>